<dbReference type="EMBL" id="KN832905">
    <property type="protein sequence ID" value="KIM92820.1"/>
    <property type="molecule type" value="Genomic_DNA"/>
</dbReference>
<feature type="signal peptide" evidence="2">
    <location>
        <begin position="1"/>
        <end position="17"/>
    </location>
</feature>
<reference evidence="4" key="2">
    <citation type="submission" date="2015-01" db="EMBL/GenBank/DDBJ databases">
        <title>Evolutionary Origins and Diversification of the Mycorrhizal Mutualists.</title>
        <authorList>
            <consortium name="DOE Joint Genome Institute"/>
            <consortium name="Mycorrhizal Genomics Consortium"/>
            <person name="Kohler A."/>
            <person name="Kuo A."/>
            <person name="Nagy L.G."/>
            <person name="Floudas D."/>
            <person name="Copeland A."/>
            <person name="Barry K.W."/>
            <person name="Cichocki N."/>
            <person name="Veneault-Fourrey C."/>
            <person name="LaButti K."/>
            <person name="Lindquist E.A."/>
            <person name="Lipzen A."/>
            <person name="Lundell T."/>
            <person name="Morin E."/>
            <person name="Murat C."/>
            <person name="Riley R."/>
            <person name="Ohm R."/>
            <person name="Sun H."/>
            <person name="Tunlid A."/>
            <person name="Henrissat B."/>
            <person name="Grigoriev I.V."/>
            <person name="Hibbett D.S."/>
            <person name="Martin F."/>
        </authorList>
    </citation>
    <scope>NUCLEOTIDE SEQUENCE [LARGE SCALE GENOMIC DNA]</scope>
    <source>
        <strain evidence="4">Zn</strain>
    </source>
</reference>
<dbReference type="OrthoDB" id="4160064at2759"/>
<evidence type="ECO:0000313" key="4">
    <source>
        <dbReference type="Proteomes" id="UP000054321"/>
    </source>
</evidence>
<proteinExistence type="predicted"/>
<dbReference type="Proteomes" id="UP000054321">
    <property type="component" value="Unassembled WGS sequence"/>
</dbReference>
<protein>
    <recommendedName>
        <fullName evidence="5">DUF4267 domain-containing protein</fullName>
    </recommendedName>
</protein>
<organism evidence="3 4">
    <name type="scientific">Oidiodendron maius (strain Zn)</name>
    <dbReference type="NCBI Taxonomy" id="913774"/>
    <lineage>
        <taxon>Eukaryota</taxon>
        <taxon>Fungi</taxon>
        <taxon>Dikarya</taxon>
        <taxon>Ascomycota</taxon>
        <taxon>Pezizomycotina</taxon>
        <taxon>Leotiomycetes</taxon>
        <taxon>Leotiomycetes incertae sedis</taxon>
        <taxon>Myxotrichaceae</taxon>
        <taxon>Oidiodendron</taxon>
    </lineage>
</organism>
<keyword evidence="1" id="KW-0472">Membrane</keyword>
<gene>
    <name evidence="3" type="ORF">OIDMADRAFT_21655</name>
</gene>
<dbReference type="AlphaFoldDB" id="A0A0C3G9D6"/>
<evidence type="ECO:0000256" key="2">
    <source>
        <dbReference type="SAM" id="SignalP"/>
    </source>
</evidence>
<feature type="chain" id="PRO_5002164698" description="DUF4267 domain-containing protein" evidence="2">
    <location>
        <begin position="18"/>
        <end position="124"/>
    </location>
</feature>
<dbReference type="HOGENOM" id="CLU_2004567_0_0_1"/>
<feature type="transmembrane region" description="Helical" evidence="1">
    <location>
        <begin position="95"/>
        <end position="116"/>
    </location>
</feature>
<keyword evidence="1" id="KW-0812">Transmembrane</keyword>
<sequence length="124" mass="12551">MSGLAITLLSALRMTVGVVGFLGPSQTAQLMGHPAPTSSIISNRLWASRDAVLGALLYSASSDESIRGALLAGMAADTLDIVAVALGLLDGSIGMRIAVALGGGGLAFFGLGLVSLRRLNIKKD</sequence>
<name>A0A0C3G9D6_OIDMZ</name>
<evidence type="ECO:0000256" key="1">
    <source>
        <dbReference type="SAM" id="Phobius"/>
    </source>
</evidence>
<evidence type="ECO:0008006" key="5">
    <source>
        <dbReference type="Google" id="ProtNLM"/>
    </source>
</evidence>
<accession>A0A0C3G9D6</accession>
<dbReference type="InParanoid" id="A0A0C3G9D6"/>
<keyword evidence="2" id="KW-0732">Signal</keyword>
<keyword evidence="4" id="KW-1185">Reference proteome</keyword>
<evidence type="ECO:0000313" key="3">
    <source>
        <dbReference type="EMBL" id="KIM92820.1"/>
    </source>
</evidence>
<reference evidence="3 4" key="1">
    <citation type="submission" date="2014-04" db="EMBL/GenBank/DDBJ databases">
        <authorList>
            <consortium name="DOE Joint Genome Institute"/>
            <person name="Kuo A."/>
            <person name="Martino E."/>
            <person name="Perotto S."/>
            <person name="Kohler A."/>
            <person name="Nagy L.G."/>
            <person name="Floudas D."/>
            <person name="Copeland A."/>
            <person name="Barry K.W."/>
            <person name="Cichocki N."/>
            <person name="Veneault-Fourrey C."/>
            <person name="LaButti K."/>
            <person name="Lindquist E.A."/>
            <person name="Lipzen A."/>
            <person name="Lundell T."/>
            <person name="Morin E."/>
            <person name="Murat C."/>
            <person name="Sun H."/>
            <person name="Tunlid A."/>
            <person name="Henrissat B."/>
            <person name="Grigoriev I.V."/>
            <person name="Hibbett D.S."/>
            <person name="Martin F."/>
            <person name="Nordberg H.P."/>
            <person name="Cantor M.N."/>
            <person name="Hua S.X."/>
        </authorList>
    </citation>
    <scope>NUCLEOTIDE SEQUENCE [LARGE SCALE GENOMIC DNA]</scope>
    <source>
        <strain evidence="3 4">Zn</strain>
    </source>
</reference>
<keyword evidence="1" id="KW-1133">Transmembrane helix</keyword>